<accession>A0A4R5VGZ8</accession>
<dbReference type="InterPro" id="IPR011042">
    <property type="entry name" value="6-blade_b-propeller_TolB-like"/>
</dbReference>
<keyword evidence="2" id="KW-1185">Reference proteome</keyword>
<evidence type="ECO:0000313" key="2">
    <source>
        <dbReference type="Proteomes" id="UP000295438"/>
    </source>
</evidence>
<proteinExistence type="predicted"/>
<dbReference type="Pfam" id="PF17170">
    <property type="entry name" value="DUF5128"/>
    <property type="match status" value="1"/>
</dbReference>
<protein>
    <submittedName>
        <fullName evidence="1">6-bladed beta-propeller</fullName>
    </submittedName>
</protein>
<dbReference type="Gene3D" id="2.120.10.30">
    <property type="entry name" value="TolB, C-terminal domain"/>
    <property type="match status" value="1"/>
</dbReference>
<evidence type="ECO:0000313" key="1">
    <source>
        <dbReference type="EMBL" id="TDK51113.1"/>
    </source>
</evidence>
<comment type="caution">
    <text evidence="1">The sequence shown here is derived from an EMBL/GenBank/DDBJ whole genome shotgun (WGS) entry which is preliminary data.</text>
</comment>
<dbReference type="RefSeq" id="WP_133389378.1">
    <property type="nucleotide sequence ID" value="NZ_SMUW01000013.1"/>
</dbReference>
<reference evidence="1 2" key="1">
    <citation type="submission" date="2019-03" db="EMBL/GenBank/DDBJ databases">
        <title>Algoriphagus aquimaris sp. nov., isolated form marine sediment in Pohang, Korea.</title>
        <authorList>
            <person name="Kim J."/>
            <person name="Yoon S.-H."/>
            <person name="Lee S.-S."/>
        </authorList>
    </citation>
    <scope>NUCLEOTIDE SEQUENCE [LARGE SCALE GENOMIC DNA]</scope>
    <source>
        <strain evidence="1 2">F21</strain>
    </source>
</reference>
<name>A0A4R5VGZ8_9BACT</name>
<gene>
    <name evidence="1" type="ORF">E1898_00255</name>
</gene>
<dbReference type="Proteomes" id="UP000295438">
    <property type="component" value="Unassembled WGS sequence"/>
</dbReference>
<dbReference type="AlphaFoldDB" id="A0A4R5VGZ8"/>
<dbReference type="EMBL" id="SMUW01000013">
    <property type="protein sequence ID" value="TDK51113.1"/>
    <property type="molecule type" value="Genomic_DNA"/>
</dbReference>
<sequence length="360" mass="40967">MMRNFSILLSICCIVACRASNKEFQVIQVSGTDPTEITLSQIANTIEKVQLETRKESFIGNVSDILTFRDYILTIDKVAGVLVFDKTGRFLQIVGSKGDGPGQYASVIYHAAIDKEKGLIYLASGNKLLVFSDTFSFLKEKKFPFLIQYLFVNQGNLHALSKDLGKPHEDGIISTTQIFKLDPNLEIMDNVVFRKKISKKGTIAGYAFKHFYSDDLGGQFFYLPELTSEGFLRDTLYQMNEEKFLPFAKLAFDVPVSIDERGFQSVLLLNIFKSKSYIFAEFDLDFQRHIFLYNLITKKGFTVKEGFTLESGNKVTLRPLDPSKDTYYYIEESEFQDAKTEEKNPIIGIVELKKNLVCCE</sequence>
<organism evidence="1 2">
    <name type="scientific">Algoriphagus formosus</name>
    <dbReference type="NCBI Taxonomy" id="2007308"/>
    <lineage>
        <taxon>Bacteria</taxon>
        <taxon>Pseudomonadati</taxon>
        <taxon>Bacteroidota</taxon>
        <taxon>Cytophagia</taxon>
        <taxon>Cytophagales</taxon>
        <taxon>Cyclobacteriaceae</taxon>
        <taxon>Algoriphagus</taxon>
    </lineage>
</organism>